<dbReference type="CDD" id="cd00091">
    <property type="entry name" value="NUC"/>
    <property type="match status" value="1"/>
</dbReference>
<evidence type="ECO:0000313" key="13">
    <source>
        <dbReference type="EMBL" id="MBE9117752.1"/>
    </source>
</evidence>
<dbReference type="PROSITE" id="PS01070">
    <property type="entry name" value="NUCLEASE_NON_SPEC"/>
    <property type="match status" value="1"/>
</dbReference>
<dbReference type="InterPro" id="IPR044925">
    <property type="entry name" value="His-Me_finger_sf"/>
</dbReference>
<sequence length="266" mass="30420">MPLSASLFCVFSLVLGGCDLLLEAPAPIASPLAFGNPSNAGSEPDNYLMEKPQYVLSYNRERGTANWVAWTLNPQWLGDAERQNDFRPDDSLPEDWYRVRPSDYTRSGYDRGHLTPSADRTASEADNSATFLMTNIIPQHPKNNRGPWKDLEEYCRELVDRGQTLYIVAGIHGKREKIGKRKRVTAPMSTWKIIVVLEQPGMRVAEISERTRIIAVEIPNRERIRDDWKKYRVSVDRLEEKTGYDFLQPVPQATQEALELRVDNLE</sequence>
<accession>A0A8J7IUM7</accession>
<name>A0A8J7IUM7_9CYAN</name>
<dbReference type="SUPFAM" id="SSF54060">
    <property type="entry name" value="His-Me finger endonucleases"/>
    <property type="match status" value="1"/>
</dbReference>
<dbReference type="InterPro" id="IPR040255">
    <property type="entry name" value="Non-specific_endonuclease"/>
</dbReference>
<dbReference type="InterPro" id="IPR044929">
    <property type="entry name" value="DNA/RNA_non-sp_Endonuclease_sf"/>
</dbReference>
<dbReference type="GO" id="GO:0003676">
    <property type="term" value="F:nucleic acid binding"/>
    <property type="evidence" value="ECO:0007669"/>
    <property type="project" value="InterPro"/>
</dbReference>
<keyword evidence="3 10" id="KW-0540">Nuclease</keyword>
<keyword evidence="14" id="KW-1185">Reference proteome</keyword>
<keyword evidence="7" id="KW-0460">Magnesium</keyword>
<feature type="active site" description="Proton acceptor" evidence="8">
    <location>
        <position position="113"/>
    </location>
</feature>
<evidence type="ECO:0000256" key="10">
    <source>
        <dbReference type="RuleBase" id="RU366055"/>
    </source>
</evidence>
<dbReference type="GO" id="GO:0046872">
    <property type="term" value="F:metal ion binding"/>
    <property type="evidence" value="ECO:0007669"/>
    <property type="project" value="UniProtKB-KW"/>
</dbReference>
<feature type="domain" description="DNA/RNA non-specific endonuclease/pyrophosphatase/phosphodiesterase" evidence="12">
    <location>
        <begin position="50"/>
        <end position="253"/>
    </location>
</feature>
<evidence type="ECO:0000256" key="2">
    <source>
        <dbReference type="ARBA" id="ARBA00010052"/>
    </source>
</evidence>
<reference evidence="13" key="1">
    <citation type="submission" date="2020-10" db="EMBL/GenBank/DDBJ databases">
        <authorList>
            <person name="Castelo-Branco R."/>
            <person name="Eusebio N."/>
            <person name="Adriana R."/>
            <person name="Vieira A."/>
            <person name="Brugerolle De Fraissinette N."/>
            <person name="Rezende De Castro R."/>
            <person name="Schneider M.P."/>
            <person name="Vasconcelos V."/>
            <person name="Leao P.N."/>
        </authorList>
    </citation>
    <scope>NUCLEOTIDE SEQUENCE</scope>
    <source>
        <strain evidence="13">LEGE 07157</strain>
    </source>
</reference>
<evidence type="ECO:0000256" key="9">
    <source>
        <dbReference type="PIRSR" id="PIRSR640255-2"/>
    </source>
</evidence>
<feature type="domain" description="ENPP1-3/EXOG-like endonuclease/phosphodiesterase" evidence="11">
    <location>
        <begin position="51"/>
        <end position="253"/>
    </location>
</feature>
<dbReference type="EMBL" id="JADEWZ010000030">
    <property type="protein sequence ID" value="MBE9117752.1"/>
    <property type="molecule type" value="Genomic_DNA"/>
</dbReference>
<dbReference type="PANTHER" id="PTHR13966:SF5">
    <property type="entry name" value="ENDONUCLEASE G, MITOCHONDRIAL"/>
    <property type="match status" value="1"/>
</dbReference>
<dbReference type="Gene3D" id="3.40.570.10">
    <property type="entry name" value="Extracellular Endonuclease, subunit A"/>
    <property type="match status" value="1"/>
</dbReference>
<dbReference type="InterPro" id="IPR001604">
    <property type="entry name" value="Endo_G_ENPP1-like_dom"/>
</dbReference>
<evidence type="ECO:0000256" key="7">
    <source>
        <dbReference type="ARBA" id="ARBA00022842"/>
    </source>
</evidence>
<keyword evidence="5 10" id="KW-0255">Endonuclease</keyword>
<dbReference type="PANTHER" id="PTHR13966">
    <property type="entry name" value="ENDONUCLEASE RELATED"/>
    <property type="match status" value="1"/>
</dbReference>
<dbReference type="SMART" id="SM00892">
    <property type="entry name" value="Endonuclease_NS"/>
    <property type="match status" value="1"/>
</dbReference>
<dbReference type="GO" id="GO:0016787">
    <property type="term" value="F:hydrolase activity"/>
    <property type="evidence" value="ECO:0007669"/>
    <property type="project" value="UniProtKB-KW"/>
</dbReference>
<comment type="cofactor">
    <cofactor evidence="1 10">
        <name>Mg(2+)</name>
        <dbReference type="ChEBI" id="CHEBI:18420"/>
    </cofactor>
</comment>
<evidence type="ECO:0000256" key="3">
    <source>
        <dbReference type="ARBA" id="ARBA00022722"/>
    </source>
</evidence>
<dbReference type="Proteomes" id="UP000654482">
    <property type="component" value="Unassembled WGS sequence"/>
</dbReference>
<dbReference type="Pfam" id="PF01223">
    <property type="entry name" value="Endonuclease_NS"/>
    <property type="match status" value="1"/>
</dbReference>
<dbReference type="InterPro" id="IPR018524">
    <property type="entry name" value="DNA/RNA_endonuclease_AS"/>
</dbReference>
<evidence type="ECO:0000256" key="8">
    <source>
        <dbReference type="PIRSR" id="PIRSR640255-1"/>
    </source>
</evidence>
<dbReference type="GO" id="GO:0004519">
    <property type="term" value="F:endonuclease activity"/>
    <property type="evidence" value="ECO:0007669"/>
    <property type="project" value="UniProtKB-UniRule"/>
</dbReference>
<comment type="caution">
    <text evidence="13">The sequence shown here is derived from an EMBL/GenBank/DDBJ whole genome shotgun (WGS) entry which is preliminary data.</text>
</comment>
<evidence type="ECO:0000313" key="14">
    <source>
        <dbReference type="Proteomes" id="UP000654482"/>
    </source>
</evidence>
<dbReference type="SMART" id="SM00477">
    <property type="entry name" value="NUC"/>
    <property type="match status" value="1"/>
</dbReference>
<comment type="similarity">
    <text evidence="2 10">Belongs to the DNA/RNA non-specific endonuclease family.</text>
</comment>
<evidence type="ECO:0000256" key="5">
    <source>
        <dbReference type="ARBA" id="ARBA00022759"/>
    </source>
</evidence>
<dbReference type="AlphaFoldDB" id="A0A8J7IUM7"/>
<keyword evidence="4 9" id="KW-0479">Metal-binding</keyword>
<keyword evidence="6 10" id="KW-0378">Hydrolase</keyword>
<feature type="binding site" evidence="9">
    <location>
        <position position="144"/>
    </location>
    <ligand>
        <name>Mg(2+)</name>
        <dbReference type="ChEBI" id="CHEBI:18420"/>
        <note>catalytic</note>
    </ligand>
</feature>
<organism evidence="13 14">
    <name type="scientific">Lusitaniella coriacea LEGE 07157</name>
    <dbReference type="NCBI Taxonomy" id="945747"/>
    <lineage>
        <taxon>Bacteria</taxon>
        <taxon>Bacillati</taxon>
        <taxon>Cyanobacteriota</taxon>
        <taxon>Cyanophyceae</taxon>
        <taxon>Spirulinales</taxon>
        <taxon>Lusitaniellaceae</taxon>
        <taxon>Lusitaniella</taxon>
    </lineage>
</organism>
<evidence type="ECO:0000256" key="6">
    <source>
        <dbReference type="ARBA" id="ARBA00022801"/>
    </source>
</evidence>
<evidence type="ECO:0000256" key="1">
    <source>
        <dbReference type="ARBA" id="ARBA00001946"/>
    </source>
</evidence>
<evidence type="ECO:0000259" key="11">
    <source>
        <dbReference type="SMART" id="SM00477"/>
    </source>
</evidence>
<dbReference type="InterPro" id="IPR020821">
    <property type="entry name" value="ENPP1-3/EXOG-like_nuc-like"/>
</dbReference>
<evidence type="ECO:0000259" key="12">
    <source>
        <dbReference type="SMART" id="SM00892"/>
    </source>
</evidence>
<proteinExistence type="inferred from homology"/>
<dbReference type="EC" id="3.1.30.-" evidence="10"/>
<evidence type="ECO:0000256" key="4">
    <source>
        <dbReference type="ARBA" id="ARBA00022723"/>
    </source>
</evidence>
<protein>
    <recommendedName>
        <fullName evidence="10">Endonuclease</fullName>
        <ecNumber evidence="10">3.1.30.-</ecNumber>
    </recommendedName>
</protein>
<dbReference type="RefSeq" id="WP_194030841.1">
    <property type="nucleotide sequence ID" value="NZ_JADEWZ010000030.1"/>
</dbReference>
<gene>
    <name evidence="13" type="ORF">IQ249_17785</name>
</gene>